<comment type="caution">
    <text evidence="1">The sequence shown here is derived from an EMBL/GenBank/DDBJ whole genome shotgun (WGS) entry which is preliminary data.</text>
</comment>
<proteinExistence type="predicted"/>
<organism evidence="1 2">
    <name type="scientific">Meloidogyne enterolobii</name>
    <name type="common">Root-knot nematode worm</name>
    <name type="synonym">Meloidogyne mayaguensis</name>
    <dbReference type="NCBI Taxonomy" id="390850"/>
    <lineage>
        <taxon>Eukaryota</taxon>
        <taxon>Metazoa</taxon>
        <taxon>Ecdysozoa</taxon>
        <taxon>Nematoda</taxon>
        <taxon>Chromadorea</taxon>
        <taxon>Rhabditida</taxon>
        <taxon>Tylenchina</taxon>
        <taxon>Tylenchomorpha</taxon>
        <taxon>Tylenchoidea</taxon>
        <taxon>Meloidogynidae</taxon>
        <taxon>Meloidogyninae</taxon>
        <taxon>Meloidogyne</taxon>
    </lineage>
</organism>
<gene>
    <name evidence="1" type="ORF">MENTE1834_LOCUS5667</name>
</gene>
<evidence type="ECO:0000313" key="2">
    <source>
        <dbReference type="Proteomes" id="UP001497535"/>
    </source>
</evidence>
<evidence type="ECO:0000313" key="1">
    <source>
        <dbReference type="EMBL" id="CAK5025005.1"/>
    </source>
</evidence>
<name>A0ACB0XZX9_MELEN</name>
<keyword evidence="2" id="KW-1185">Reference proteome</keyword>
<protein>
    <submittedName>
        <fullName evidence="1">Uncharacterized protein</fullName>
    </submittedName>
</protein>
<reference evidence="1" key="1">
    <citation type="submission" date="2023-11" db="EMBL/GenBank/DDBJ databases">
        <authorList>
            <person name="Poullet M."/>
        </authorList>
    </citation>
    <scope>NUCLEOTIDE SEQUENCE</scope>
    <source>
        <strain evidence="1">E1834</strain>
    </source>
</reference>
<dbReference type="Proteomes" id="UP001497535">
    <property type="component" value="Unassembled WGS sequence"/>
</dbReference>
<sequence length="858" mass="100667">MNNWLQNIKGQITELATEVLNDATEEGQVSTTSELQIEKKKSTECERLYLVEKSKCEALEKKLVEMEEQLYSVNIENDAVKEKFMAIVSDRDEMIKKLEREMERLKFHQENQEGTFQNIELDSDSTSREEGELSSQISKLKEKHENEISAILSVHNSNVKQLKEDYEKRIEQLETWNASNLNEQISAEKDETLLADINLLKSDIALLKAEIDVKNAEIEEIKHERDNLRQQIEEINEETRRNEKLLLTGSEEFKPSSDSESAASNNADWEKMGKDEIEVEGVSSSTTTTSETKDSSTSDGKYLMRSERRQRGGGRVEMMEQSIQTEQFTPEEDIQINQLKDEMSHLLEQIAQLKEHISLEEISKRQILLEKEQVIEQLSNKEKELKHLKDELEEWRKNIEEEKEKRFEEQEKLKDLLKEKEENIEGLNLLLEYDKRAKSDFNDEIKFLKEEYESKLKEIEEKNCFEKEEIKKREMDKIEFLEMENKRHLKDLSTLTSDNSELKSLLDYEHSECQKYYFKLEEFSQKLELSLNENKNKDKELEIKNGRILKLESELGRLKEHLLGIEEISSKEAIAAEERETELRRQLREFQNKYENDEFTTSKCLQNYQNECEQLKINLQNLKKEKEDLTSNLNEKESSLAETKNALINLQIVLKDLADEQKSEKLRFEGEIKMLRDELKKEKQQIQQFQKKEELIQLTQATNLDKLNYLESQLKIKNDLIDELENSLEEFRILQQQQELNLENPKIFKNSQQPPATKKIDDSTLKQLFLSFFMAEKSKQPEIAIVMAKILGYSQEEQAQLQKAISASTSSSSWFSFGSSPQPFSRKEVSLTEQFIRFLEQESVDNTKSMLALPPIEV</sequence>
<accession>A0ACB0XZX9</accession>
<dbReference type="EMBL" id="CAVMJV010000004">
    <property type="protein sequence ID" value="CAK5025005.1"/>
    <property type="molecule type" value="Genomic_DNA"/>
</dbReference>